<dbReference type="KEGG" id="pprc:PFLCHA0_c35650"/>
<protein>
    <submittedName>
        <fullName evidence="1">Uncharacterized protein</fullName>
    </submittedName>
</protein>
<evidence type="ECO:0000313" key="2">
    <source>
        <dbReference type="Proteomes" id="UP000013940"/>
    </source>
</evidence>
<dbReference type="EMBL" id="CP003190">
    <property type="protein sequence ID" value="AGL85333.1"/>
    <property type="molecule type" value="Genomic_DNA"/>
</dbReference>
<evidence type="ECO:0000313" key="1">
    <source>
        <dbReference type="EMBL" id="AGL85333.1"/>
    </source>
</evidence>
<dbReference type="AlphaFoldDB" id="A0A2C9ENU6"/>
<accession>A0A2C9ENU6</accession>
<dbReference type="HOGENOM" id="CLU_2846507_0_0_6"/>
<proteinExistence type="predicted"/>
<gene>
    <name evidence="1" type="ORF">PFLCHA0_c35650</name>
</gene>
<organism evidence="1 2">
    <name type="scientific">Pseudomonas protegens (strain DSM 19095 / LMG 27888 / CFBP 6595 / CHA0)</name>
    <dbReference type="NCBI Taxonomy" id="1124983"/>
    <lineage>
        <taxon>Bacteria</taxon>
        <taxon>Pseudomonadati</taxon>
        <taxon>Pseudomonadota</taxon>
        <taxon>Gammaproteobacteria</taxon>
        <taxon>Pseudomonadales</taxon>
        <taxon>Pseudomonadaceae</taxon>
        <taxon>Pseudomonas</taxon>
    </lineage>
</organism>
<reference evidence="2" key="1">
    <citation type="journal article" date="2014" name="Genome Announc.">
        <title>Full-genome sequence of the plant growth-promoting bacterium Pseudomonas protegens CHA0.</title>
        <authorList>
            <person name="Jousset A."/>
            <person name="Schuldes J."/>
            <person name="Keel C."/>
            <person name="Maurhofer M."/>
            <person name="Daniel R."/>
            <person name="Scheu S."/>
            <person name="Thuermer A."/>
        </authorList>
    </citation>
    <scope>NUCLEOTIDE SEQUENCE [LARGE SCALE GENOMIC DNA]</scope>
    <source>
        <strain evidence="2">DSM 19095 / LMG 27888 / CFBP 6595 / CHA0</strain>
    </source>
</reference>
<name>A0A2C9ENU6_PSEPH</name>
<dbReference type="Proteomes" id="UP000013940">
    <property type="component" value="Chromosome"/>
</dbReference>
<sequence>MRRPAGYWVQSDGASQRARGKILKICSSPMKKLCNQTAWRPTQNAAIRRSGWRRMGTVPRRGSLG</sequence>